<keyword evidence="2" id="KW-0238">DNA-binding</keyword>
<dbReference type="RefSeq" id="WP_211534990.1">
    <property type="nucleotide sequence ID" value="NZ_JAGSSV010000001.1"/>
</dbReference>
<dbReference type="Pfam" id="PF01418">
    <property type="entry name" value="HTH_6"/>
    <property type="match status" value="1"/>
</dbReference>
<evidence type="ECO:0000256" key="2">
    <source>
        <dbReference type="ARBA" id="ARBA00023125"/>
    </source>
</evidence>
<evidence type="ECO:0000313" key="6">
    <source>
        <dbReference type="EMBL" id="MBR7887645.1"/>
    </source>
</evidence>
<dbReference type="PROSITE" id="PS51071">
    <property type="entry name" value="HTH_RPIR"/>
    <property type="match status" value="1"/>
</dbReference>
<accession>A0ABS5H7W0</accession>
<name>A0ABS5H7W0_9GAMM</name>
<evidence type="ECO:0000259" key="5">
    <source>
        <dbReference type="PROSITE" id="PS51464"/>
    </source>
</evidence>
<evidence type="ECO:0000256" key="1">
    <source>
        <dbReference type="ARBA" id="ARBA00023015"/>
    </source>
</evidence>
<gene>
    <name evidence="6" type="ORF">J9B83_01735</name>
</gene>
<dbReference type="Gene3D" id="3.40.50.10490">
    <property type="entry name" value="Glucose-6-phosphate isomerase like protein, domain 1"/>
    <property type="match status" value="1"/>
</dbReference>
<dbReference type="SUPFAM" id="SSF53697">
    <property type="entry name" value="SIS domain"/>
    <property type="match status" value="1"/>
</dbReference>
<dbReference type="InterPro" id="IPR046348">
    <property type="entry name" value="SIS_dom_sf"/>
</dbReference>
<feature type="domain" description="SIS" evidence="5">
    <location>
        <begin position="155"/>
        <end position="292"/>
    </location>
</feature>
<dbReference type="InterPro" id="IPR036388">
    <property type="entry name" value="WH-like_DNA-bd_sf"/>
</dbReference>
<reference evidence="7" key="2">
    <citation type="submission" date="2023-07" db="EMBL/GenBank/DDBJ databases">
        <title>Marinomonas vulgaris A79, complete genome.</title>
        <authorList>
            <person name="Ying J.-J."/>
        </authorList>
    </citation>
    <scope>NUCLEOTIDE SEQUENCE [LARGE SCALE GENOMIC DNA]</scope>
    <source>
        <strain evidence="7">A79</strain>
    </source>
</reference>
<sequence>MSSQPSPSQPLVSLPSTSLPSGKYHDLDSILKAIADVYSSLTPQLKKAADYVLDNAIDIALLPIRKSSDAAGVTPSTMTRLAKTLGFERYNAFKDVFKQAVQTKAPINYGNRAERLQESCDVRSSSKVFQEFAESTFHNLEHLFNAETLIKLQNAAQRILHAKHVYVLGFRDAFACAHHFAYIGRIALPNMSLIRGNEGCLLTELTKIQSGDVVVAFGSEPYSMEMVNALAIAKEQGAQLISITDDLRSPLAAGADDVFILETETPHFFPTILTSIALVEALVSECVTLGGREMLLNINRFEKDMRRLGGYYQES</sequence>
<keyword evidence="1" id="KW-0805">Transcription regulation</keyword>
<dbReference type="PANTHER" id="PTHR30514:SF18">
    <property type="entry name" value="RPIR-FAMILY TRANSCRIPTIONAL REGULATOR"/>
    <property type="match status" value="1"/>
</dbReference>
<reference evidence="6 7" key="1">
    <citation type="submission" date="2021-04" db="EMBL/GenBank/DDBJ databases">
        <authorList>
            <person name="Sun C."/>
        </authorList>
    </citation>
    <scope>NUCLEOTIDE SEQUENCE [LARGE SCALE GENOMIC DNA]</scope>
    <source>
        <strain evidence="6 7">A79</strain>
    </source>
</reference>
<comment type="caution">
    <text evidence="6">The sequence shown here is derived from an EMBL/GenBank/DDBJ whole genome shotgun (WGS) entry which is preliminary data.</text>
</comment>
<evidence type="ECO:0000256" key="3">
    <source>
        <dbReference type="ARBA" id="ARBA00023163"/>
    </source>
</evidence>
<protein>
    <submittedName>
        <fullName evidence="6">MurR/RpiR family transcriptional regulator</fullName>
    </submittedName>
</protein>
<dbReference type="CDD" id="cd05013">
    <property type="entry name" value="SIS_RpiR"/>
    <property type="match status" value="1"/>
</dbReference>
<keyword evidence="3" id="KW-0804">Transcription</keyword>
<dbReference type="Gene3D" id="1.10.10.10">
    <property type="entry name" value="Winged helix-like DNA-binding domain superfamily/Winged helix DNA-binding domain"/>
    <property type="match status" value="1"/>
</dbReference>
<dbReference type="PANTHER" id="PTHR30514">
    <property type="entry name" value="GLUCOKINASE"/>
    <property type="match status" value="1"/>
</dbReference>
<dbReference type="InterPro" id="IPR000281">
    <property type="entry name" value="HTH_RpiR"/>
</dbReference>
<dbReference type="SUPFAM" id="SSF46689">
    <property type="entry name" value="Homeodomain-like"/>
    <property type="match status" value="1"/>
</dbReference>
<dbReference type="EMBL" id="JAGSSV010000001">
    <property type="protein sequence ID" value="MBR7887645.1"/>
    <property type="molecule type" value="Genomic_DNA"/>
</dbReference>
<dbReference type="InterPro" id="IPR001347">
    <property type="entry name" value="SIS_dom"/>
</dbReference>
<evidence type="ECO:0000313" key="7">
    <source>
        <dbReference type="Proteomes" id="UP000679722"/>
    </source>
</evidence>
<dbReference type="PROSITE" id="PS51464">
    <property type="entry name" value="SIS"/>
    <property type="match status" value="1"/>
</dbReference>
<dbReference type="Pfam" id="PF01380">
    <property type="entry name" value="SIS"/>
    <property type="match status" value="1"/>
</dbReference>
<evidence type="ECO:0000259" key="4">
    <source>
        <dbReference type="PROSITE" id="PS51071"/>
    </source>
</evidence>
<dbReference type="Proteomes" id="UP000679722">
    <property type="component" value="Unassembled WGS sequence"/>
</dbReference>
<proteinExistence type="predicted"/>
<feature type="domain" description="HTH rpiR-type" evidence="4">
    <location>
        <begin position="28"/>
        <end position="104"/>
    </location>
</feature>
<keyword evidence="7" id="KW-1185">Reference proteome</keyword>
<organism evidence="6 7">
    <name type="scientific">Marinomonas vulgaris</name>
    <dbReference type="NCBI Taxonomy" id="2823372"/>
    <lineage>
        <taxon>Bacteria</taxon>
        <taxon>Pseudomonadati</taxon>
        <taxon>Pseudomonadota</taxon>
        <taxon>Gammaproteobacteria</taxon>
        <taxon>Oceanospirillales</taxon>
        <taxon>Oceanospirillaceae</taxon>
        <taxon>Marinomonas</taxon>
    </lineage>
</organism>
<dbReference type="InterPro" id="IPR035472">
    <property type="entry name" value="RpiR-like_SIS"/>
</dbReference>
<dbReference type="InterPro" id="IPR009057">
    <property type="entry name" value="Homeodomain-like_sf"/>
</dbReference>
<dbReference type="InterPro" id="IPR047640">
    <property type="entry name" value="RpiR-like"/>
</dbReference>